<dbReference type="EMBL" id="CAKMRJ010001112">
    <property type="protein sequence ID" value="CAH1421516.1"/>
    <property type="molecule type" value="Genomic_DNA"/>
</dbReference>
<feature type="chain" id="PRO_5043863291" evidence="1">
    <location>
        <begin position="21"/>
        <end position="103"/>
    </location>
</feature>
<accession>A0AAU9M7P9</accession>
<dbReference type="Proteomes" id="UP001157418">
    <property type="component" value="Unassembled WGS sequence"/>
</dbReference>
<keyword evidence="3" id="KW-1185">Reference proteome</keyword>
<dbReference type="AlphaFoldDB" id="A0AAU9M7P9"/>
<organism evidence="2 3">
    <name type="scientific">Lactuca virosa</name>
    <dbReference type="NCBI Taxonomy" id="75947"/>
    <lineage>
        <taxon>Eukaryota</taxon>
        <taxon>Viridiplantae</taxon>
        <taxon>Streptophyta</taxon>
        <taxon>Embryophyta</taxon>
        <taxon>Tracheophyta</taxon>
        <taxon>Spermatophyta</taxon>
        <taxon>Magnoliopsida</taxon>
        <taxon>eudicotyledons</taxon>
        <taxon>Gunneridae</taxon>
        <taxon>Pentapetalae</taxon>
        <taxon>asterids</taxon>
        <taxon>campanulids</taxon>
        <taxon>Asterales</taxon>
        <taxon>Asteraceae</taxon>
        <taxon>Cichorioideae</taxon>
        <taxon>Cichorieae</taxon>
        <taxon>Lactucinae</taxon>
        <taxon>Lactuca</taxon>
    </lineage>
</organism>
<comment type="caution">
    <text evidence="2">The sequence shown here is derived from an EMBL/GenBank/DDBJ whole genome shotgun (WGS) entry which is preliminary data.</text>
</comment>
<feature type="signal peptide" evidence="1">
    <location>
        <begin position="1"/>
        <end position="20"/>
    </location>
</feature>
<reference evidence="2 3" key="1">
    <citation type="submission" date="2022-01" db="EMBL/GenBank/DDBJ databases">
        <authorList>
            <person name="Xiong W."/>
            <person name="Schranz E."/>
        </authorList>
    </citation>
    <scope>NUCLEOTIDE SEQUENCE [LARGE SCALE GENOMIC DNA]</scope>
</reference>
<evidence type="ECO:0000256" key="1">
    <source>
        <dbReference type="SAM" id="SignalP"/>
    </source>
</evidence>
<name>A0AAU9M7P9_9ASTR</name>
<keyword evidence="1" id="KW-0732">Signal</keyword>
<evidence type="ECO:0000313" key="3">
    <source>
        <dbReference type="Proteomes" id="UP001157418"/>
    </source>
</evidence>
<gene>
    <name evidence="2" type="ORF">LVIROSA_LOCUS8914</name>
</gene>
<protein>
    <submittedName>
        <fullName evidence="2">Uncharacterized protein</fullName>
    </submittedName>
</protein>
<sequence>MVLLLHIIILLHGTIDGPMARRRFPDVEEFYQQCDPGNGMKHRCQLLGRSKETNTTAAIVAQTEQGSRIFHEGFFSNQLDLIFGIWKDVSGNVRYCCKEDMVR</sequence>
<evidence type="ECO:0000313" key="2">
    <source>
        <dbReference type="EMBL" id="CAH1421516.1"/>
    </source>
</evidence>
<proteinExistence type="predicted"/>